<feature type="domain" description="Fe-S hydro-lyase tartrate dehydratase beta-type catalytic" evidence="3">
    <location>
        <begin position="3"/>
        <end position="160"/>
    </location>
</feature>
<dbReference type="KEGG" id="egd:GS424_013960"/>
<name>A0A6L7IRS3_9ACTN</name>
<dbReference type="RefSeq" id="WP_160941102.1">
    <property type="nucleotide sequence ID" value="NZ_CP063310.1"/>
</dbReference>
<protein>
    <submittedName>
        <fullName evidence="4">Fumarate hydratase C-terminal domain-containing protein</fullName>
    </submittedName>
</protein>
<organism evidence="4 5">
    <name type="scientific">Eggerthella guodeyinii</name>
    <dbReference type="NCBI Taxonomy" id="2690837"/>
    <lineage>
        <taxon>Bacteria</taxon>
        <taxon>Bacillati</taxon>
        <taxon>Actinomycetota</taxon>
        <taxon>Coriobacteriia</taxon>
        <taxon>Eggerthellales</taxon>
        <taxon>Eggerthellaceae</taxon>
        <taxon>Eggerthella</taxon>
    </lineage>
</organism>
<evidence type="ECO:0000256" key="1">
    <source>
        <dbReference type="ARBA" id="ARBA00008876"/>
    </source>
</evidence>
<dbReference type="SUPFAM" id="SSF117457">
    <property type="entry name" value="FumA C-terminal domain-like"/>
    <property type="match status" value="1"/>
</dbReference>
<evidence type="ECO:0000313" key="5">
    <source>
        <dbReference type="Proteomes" id="UP000478463"/>
    </source>
</evidence>
<dbReference type="InterPro" id="IPR036660">
    <property type="entry name" value="Fe-S_hydroAse_TtdB_cat_sf"/>
</dbReference>
<dbReference type="PANTHER" id="PTHR43351">
    <property type="entry name" value="L(+)-TARTRATE DEHYDRATASE SUBUNIT BETA"/>
    <property type="match status" value="1"/>
</dbReference>
<dbReference type="PANTHER" id="PTHR43351:SF2">
    <property type="entry name" value="L(+)-TARTRATE DEHYDRATASE SUBUNIT BETA-RELATED"/>
    <property type="match status" value="1"/>
</dbReference>
<sequence length="168" mass="17167">MVIELSIPISSEDVKKLKPGDFITVSGTILAGRDAALPKVVSLAERGMLDSLGFDLNGSAIFHTAVSPAGVGPTSSNKLEIEASMPPLSQAGVRLHLGKGAIGGSTIQSLAASGSAYAIVPPVTALLQERTIEKRVIAFPELGMEALHALTVKECPAVIAAVNGEAVS</sequence>
<dbReference type="EMBL" id="CP063310">
    <property type="protein sequence ID" value="QOS67605.1"/>
    <property type="molecule type" value="Genomic_DNA"/>
</dbReference>
<gene>
    <name evidence="4" type="ORF">GS424_013960</name>
</gene>
<comment type="similarity">
    <text evidence="1">Belongs to the class-I fumarase family.</text>
</comment>
<proteinExistence type="inferred from homology"/>
<dbReference type="Pfam" id="PF05683">
    <property type="entry name" value="Fumerase_C"/>
    <property type="match status" value="1"/>
</dbReference>
<dbReference type="Gene3D" id="3.20.130.10">
    <property type="entry name" value="Fe-S hydro-lyase, tartrate dehydratase beta-type, catalytic domain"/>
    <property type="match status" value="1"/>
</dbReference>
<dbReference type="AlphaFoldDB" id="A0A6L7IRS3"/>
<keyword evidence="2" id="KW-0456">Lyase</keyword>
<dbReference type="Proteomes" id="UP000478463">
    <property type="component" value="Chromosome"/>
</dbReference>
<accession>A0A6L7IRS3</accession>
<dbReference type="GO" id="GO:0016836">
    <property type="term" value="F:hydro-lyase activity"/>
    <property type="evidence" value="ECO:0007669"/>
    <property type="project" value="InterPro"/>
</dbReference>
<dbReference type="InterPro" id="IPR004647">
    <property type="entry name" value="Fe-S_hydro-lyase_TtdB-typ_cat"/>
</dbReference>
<evidence type="ECO:0000259" key="3">
    <source>
        <dbReference type="Pfam" id="PF05683"/>
    </source>
</evidence>
<evidence type="ECO:0000313" key="4">
    <source>
        <dbReference type="EMBL" id="QOS67605.1"/>
    </source>
</evidence>
<reference evidence="4 5" key="1">
    <citation type="submission" date="2020-10" db="EMBL/GenBank/DDBJ databases">
        <title>Eggerthella sp. nov., isolated from human feces.</title>
        <authorList>
            <person name="Yajun G."/>
        </authorList>
    </citation>
    <scope>NUCLEOTIDE SEQUENCE [LARGE SCALE GENOMIC DNA]</scope>
    <source>
        <strain evidence="4 5">HF-1101</strain>
    </source>
</reference>
<evidence type="ECO:0000256" key="2">
    <source>
        <dbReference type="ARBA" id="ARBA00023239"/>
    </source>
</evidence>